<comment type="caution">
    <text evidence="2">The sequence shown here is derived from an EMBL/GenBank/DDBJ whole genome shotgun (WGS) entry which is preliminary data.</text>
</comment>
<evidence type="ECO:0000313" key="2">
    <source>
        <dbReference type="EMBL" id="TMQ48618.1"/>
    </source>
</evidence>
<feature type="domain" description="DUF374" evidence="1">
    <location>
        <begin position="69"/>
        <end position="136"/>
    </location>
</feature>
<accession>A0A538SB74</accession>
<dbReference type="EMBL" id="VBOT01000136">
    <property type="protein sequence ID" value="TMQ48618.1"/>
    <property type="molecule type" value="Genomic_DNA"/>
</dbReference>
<organism evidence="2 3">
    <name type="scientific">Eiseniibacteriota bacterium</name>
    <dbReference type="NCBI Taxonomy" id="2212470"/>
    <lineage>
        <taxon>Bacteria</taxon>
        <taxon>Candidatus Eiseniibacteriota</taxon>
    </lineage>
</organism>
<dbReference type="InterPro" id="IPR007172">
    <property type="entry name" value="DUF374"/>
</dbReference>
<dbReference type="CDD" id="cd07983">
    <property type="entry name" value="LPLAT_DUF374-like"/>
    <property type="match status" value="1"/>
</dbReference>
<dbReference type="Proteomes" id="UP000320184">
    <property type="component" value="Unassembled WGS sequence"/>
</dbReference>
<protein>
    <submittedName>
        <fullName evidence="2">DUF374 domain-containing protein</fullName>
    </submittedName>
</protein>
<dbReference type="Pfam" id="PF04028">
    <property type="entry name" value="DUF374"/>
    <property type="match status" value="1"/>
</dbReference>
<gene>
    <name evidence="2" type="ORF">E6K73_11535</name>
</gene>
<dbReference type="AlphaFoldDB" id="A0A538SB74"/>
<reference evidence="2 3" key="1">
    <citation type="journal article" date="2019" name="Nat. Microbiol.">
        <title>Mediterranean grassland soil C-N compound turnover is dependent on rainfall and depth, and is mediated by genomically divergent microorganisms.</title>
        <authorList>
            <person name="Diamond S."/>
            <person name="Andeer P.F."/>
            <person name="Li Z."/>
            <person name="Crits-Christoph A."/>
            <person name="Burstein D."/>
            <person name="Anantharaman K."/>
            <person name="Lane K.R."/>
            <person name="Thomas B.C."/>
            <person name="Pan C."/>
            <person name="Northen T.R."/>
            <person name="Banfield J.F."/>
        </authorList>
    </citation>
    <scope>NUCLEOTIDE SEQUENCE [LARGE SCALE GENOMIC DNA]</scope>
    <source>
        <strain evidence="2">WS_3</strain>
    </source>
</reference>
<evidence type="ECO:0000259" key="1">
    <source>
        <dbReference type="Pfam" id="PF04028"/>
    </source>
</evidence>
<proteinExistence type="predicted"/>
<sequence>MEDGLLSNPDGSPWWMPLGVRAAAALVRGLGLSWRLEYRGVKEYDRILAGGERCIFAFWHARMLPLVFTHRGRGIAVLVSRHRDGEWIARLIELLGFATARGSSTRGGEEGVLSLLNLAERGHLLAITPDGPRGPAERLKPGLVYLASRTGFPVVPVASAADRAWVLGSWDRFRVPRPFARVVVAYGPPLLVPRALTEQAAESWRERIEESIARLTTEVAAAAGEQG</sequence>
<name>A0A538SB74_UNCEI</name>
<evidence type="ECO:0000313" key="3">
    <source>
        <dbReference type="Proteomes" id="UP000320184"/>
    </source>
</evidence>